<feature type="domain" description="C2H2-type" evidence="8">
    <location>
        <begin position="454"/>
        <end position="482"/>
    </location>
</feature>
<dbReference type="SMART" id="SM00355">
    <property type="entry name" value="ZnF_C2H2"/>
    <property type="match status" value="8"/>
</dbReference>
<feature type="region of interest" description="Disordered" evidence="7">
    <location>
        <begin position="484"/>
        <end position="510"/>
    </location>
</feature>
<feature type="region of interest" description="Disordered" evidence="7">
    <location>
        <begin position="137"/>
        <end position="177"/>
    </location>
</feature>
<reference evidence="10" key="1">
    <citation type="submission" date="2017-01" db="EMBL/GenBank/DDBJ databases">
        <title>A deep insight into the sialotranscriptome of adult male and female Cluex tarsalis mosquitoes.</title>
        <authorList>
            <person name="Ribeiro J.M."/>
            <person name="Moreira F."/>
            <person name="Bernard K.A."/>
            <person name="Calvo E."/>
        </authorList>
    </citation>
    <scope>NUCLEOTIDE SEQUENCE</scope>
    <source>
        <strain evidence="10">Kern County</strain>
        <tissue evidence="10">Salivary glands</tissue>
    </source>
</reference>
<feature type="binding site" evidence="6">
    <location>
        <position position="58"/>
    </location>
    <ligand>
        <name>Zn(2+)</name>
        <dbReference type="ChEBI" id="CHEBI:29105"/>
    </ligand>
</feature>
<dbReference type="SUPFAM" id="SSF57667">
    <property type="entry name" value="beta-beta-alpha zinc fingers"/>
    <property type="match status" value="3"/>
</dbReference>
<dbReference type="SUPFAM" id="SSF57716">
    <property type="entry name" value="Glucocorticoid receptor-like (DNA-binding domain)"/>
    <property type="match status" value="1"/>
</dbReference>
<dbReference type="GO" id="GO:0000977">
    <property type="term" value="F:RNA polymerase II transcription regulatory region sequence-specific DNA binding"/>
    <property type="evidence" value="ECO:0007669"/>
    <property type="project" value="TreeGrafter"/>
</dbReference>
<feature type="binding site" evidence="6">
    <location>
        <position position="108"/>
    </location>
    <ligand>
        <name>Zn(2+)</name>
        <dbReference type="ChEBI" id="CHEBI:29105"/>
    </ligand>
</feature>
<dbReference type="Pfam" id="PF00096">
    <property type="entry name" value="zf-C2H2"/>
    <property type="match status" value="2"/>
</dbReference>
<evidence type="ECO:0000256" key="6">
    <source>
        <dbReference type="PROSITE-ProRule" id="PRU01263"/>
    </source>
</evidence>
<keyword evidence="1 6" id="KW-0479">Metal-binding</keyword>
<feature type="compositionally biased region" description="Basic residues" evidence="7">
    <location>
        <begin position="501"/>
        <end position="510"/>
    </location>
</feature>
<evidence type="ECO:0000256" key="7">
    <source>
        <dbReference type="SAM" id="MobiDB-lite"/>
    </source>
</evidence>
<evidence type="ECO:0000256" key="5">
    <source>
        <dbReference type="PROSITE-ProRule" id="PRU00042"/>
    </source>
</evidence>
<feature type="compositionally biased region" description="Polar residues" evidence="7">
    <location>
        <begin position="491"/>
        <end position="500"/>
    </location>
</feature>
<dbReference type="InterPro" id="IPR036236">
    <property type="entry name" value="Znf_C2H2_sf"/>
</dbReference>
<proteinExistence type="predicted"/>
<evidence type="ECO:0000256" key="3">
    <source>
        <dbReference type="ARBA" id="ARBA00022771"/>
    </source>
</evidence>
<protein>
    <submittedName>
        <fullName evidence="10">Putative zinc finger protein 79</fullName>
    </submittedName>
</protein>
<sequence>MECTELNSSVNQTPGKKMSQEDSSRLLRSRNKPNPTNTTETTNTREASPGLEPLLVVCRICTDRSPPDAASNLFECRAADGYSLAEVVALVGDISVRPDEEGLPTWCCFQCQLDVEMAYRVRVLCRESDQKLRNMLEKVEVDDSDGEDSSSEEWKMDDDGSTRSLPDNQASDETNDNDLVCKLEIEEPKLSGKLTSDEVLMEQQDSDIFEEVPFLKLRCCGCRQFFETQEEMLDHAKREHAVGKPPKRTKYTKVCEVCFQLVRTKIFKRHTKSPKTMLRCKSCGELFTTPKRVRTHYLMHHYVYRTCCACNINFDTVEELRAHSDLVHLPNKGPPNEERPFVCNVCYLSCKTYAHLHSHRSQWGYKQFQCSQCELSFRGPSCLKRHELSHLDSNVFKCNHCPKTSRSYDSIRNHIATHRMPADKFNCKPCNKVYKSRNGLVLHNISKHGVQGKFQCQFCPASFLRSVFLLGHQKRSHLAELKKTRAENNDKVMSNAVSNPKKTKAKKTKK</sequence>
<feature type="compositionally biased region" description="Polar residues" evidence="7">
    <location>
        <begin position="1"/>
        <end position="14"/>
    </location>
</feature>
<keyword evidence="2" id="KW-0677">Repeat</keyword>
<evidence type="ECO:0000256" key="4">
    <source>
        <dbReference type="ARBA" id="ARBA00022833"/>
    </source>
</evidence>
<feature type="compositionally biased region" description="Acidic residues" evidence="7">
    <location>
        <begin position="142"/>
        <end position="151"/>
    </location>
</feature>
<feature type="domain" description="C2H2-type" evidence="8">
    <location>
        <begin position="368"/>
        <end position="395"/>
    </location>
</feature>
<dbReference type="InterPro" id="IPR013087">
    <property type="entry name" value="Znf_C2H2_type"/>
</dbReference>
<feature type="binding site" evidence="6">
    <location>
        <position position="61"/>
    </location>
    <ligand>
        <name>Zn(2+)</name>
        <dbReference type="ChEBI" id="CHEBI:29105"/>
    </ligand>
</feature>
<dbReference type="GO" id="GO:0000981">
    <property type="term" value="F:DNA-binding transcription factor activity, RNA polymerase II-specific"/>
    <property type="evidence" value="ECO:0007669"/>
    <property type="project" value="TreeGrafter"/>
</dbReference>
<dbReference type="PROSITE" id="PS50157">
    <property type="entry name" value="ZINC_FINGER_C2H2_2"/>
    <property type="match status" value="4"/>
</dbReference>
<dbReference type="AlphaFoldDB" id="A0A1Q3EYD9"/>
<dbReference type="PROSITE" id="PS00028">
    <property type="entry name" value="ZINC_FINGER_C2H2_1"/>
    <property type="match status" value="5"/>
</dbReference>
<dbReference type="SMART" id="SM00868">
    <property type="entry name" value="zf-AD"/>
    <property type="match status" value="2"/>
</dbReference>
<dbReference type="PANTHER" id="PTHR24379">
    <property type="entry name" value="KRAB AND ZINC FINGER DOMAIN-CONTAINING"/>
    <property type="match status" value="1"/>
</dbReference>
<accession>A0A1Q3EYD9</accession>
<feature type="binding site" evidence="6">
    <location>
        <position position="111"/>
    </location>
    <ligand>
        <name>Zn(2+)</name>
        <dbReference type="ChEBI" id="CHEBI:29105"/>
    </ligand>
</feature>
<dbReference type="GO" id="GO:0005634">
    <property type="term" value="C:nucleus"/>
    <property type="evidence" value="ECO:0007669"/>
    <property type="project" value="InterPro"/>
</dbReference>
<dbReference type="InterPro" id="IPR012934">
    <property type="entry name" value="Znf_AD"/>
</dbReference>
<dbReference type="PROSITE" id="PS51915">
    <property type="entry name" value="ZAD"/>
    <property type="match status" value="1"/>
</dbReference>
<keyword evidence="4 6" id="KW-0862">Zinc</keyword>
<evidence type="ECO:0000313" key="10">
    <source>
        <dbReference type="EMBL" id="JAV20306.1"/>
    </source>
</evidence>
<dbReference type="Gene3D" id="3.30.160.60">
    <property type="entry name" value="Classic Zinc Finger"/>
    <property type="match status" value="3"/>
</dbReference>
<evidence type="ECO:0000256" key="2">
    <source>
        <dbReference type="ARBA" id="ARBA00022737"/>
    </source>
</evidence>
<dbReference type="EMBL" id="GFDL01014739">
    <property type="protein sequence ID" value="JAV20306.1"/>
    <property type="molecule type" value="Transcribed_RNA"/>
</dbReference>
<feature type="domain" description="C2H2-type" evidence="8">
    <location>
        <begin position="278"/>
        <end position="300"/>
    </location>
</feature>
<evidence type="ECO:0000259" key="9">
    <source>
        <dbReference type="PROSITE" id="PS51915"/>
    </source>
</evidence>
<keyword evidence="3 5" id="KW-0863">Zinc-finger</keyword>
<feature type="compositionally biased region" description="Polar residues" evidence="7">
    <location>
        <begin position="162"/>
        <end position="172"/>
    </location>
</feature>
<name>A0A1Q3EYD9_CULTA</name>
<feature type="domain" description="ZAD" evidence="9">
    <location>
        <begin position="56"/>
        <end position="135"/>
    </location>
</feature>
<evidence type="ECO:0000259" key="8">
    <source>
        <dbReference type="PROSITE" id="PS50157"/>
    </source>
</evidence>
<dbReference type="PANTHER" id="PTHR24379:SF127">
    <property type="entry name" value="BLOODY FINGERS-RELATED"/>
    <property type="match status" value="1"/>
</dbReference>
<feature type="compositionally biased region" description="Low complexity" evidence="7">
    <location>
        <begin position="32"/>
        <end position="46"/>
    </location>
</feature>
<organism evidence="10">
    <name type="scientific">Culex tarsalis</name>
    <name type="common">Encephalitis mosquito</name>
    <dbReference type="NCBI Taxonomy" id="7177"/>
    <lineage>
        <taxon>Eukaryota</taxon>
        <taxon>Metazoa</taxon>
        <taxon>Ecdysozoa</taxon>
        <taxon>Arthropoda</taxon>
        <taxon>Hexapoda</taxon>
        <taxon>Insecta</taxon>
        <taxon>Pterygota</taxon>
        <taxon>Neoptera</taxon>
        <taxon>Endopterygota</taxon>
        <taxon>Diptera</taxon>
        <taxon>Nematocera</taxon>
        <taxon>Culicoidea</taxon>
        <taxon>Culicidae</taxon>
        <taxon>Culicinae</taxon>
        <taxon>Culicini</taxon>
        <taxon>Culex</taxon>
        <taxon>Culex</taxon>
    </lineage>
</organism>
<evidence type="ECO:0000256" key="1">
    <source>
        <dbReference type="ARBA" id="ARBA00022723"/>
    </source>
</evidence>
<feature type="region of interest" description="Disordered" evidence="7">
    <location>
        <begin position="1"/>
        <end position="48"/>
    </location>
</feature>
<feature type="domain" description="C2H2-type" evidence="8">
    <location>
        <begin position="217"/>
        <end position="245"/>
    </location>
</feature>
<dbReference type="GO" id="GO:0008270">
    <property type="term" value="F:zinc ion binding"/>
    <property type="evidence" value="ECO:0007669"/>
    <property type="project" value="UniProtKB-UniRule"/>
</dbReference>
<feature type="compositionally biased region" description="Basic and acidic residues" evidence="7">
    <location>
        <begin position="152"/>
        <end position="161"/>
    </location>
</feature>